<reference evidence="2" key="2">
    <citation type="journal article" date="2021" name="Microorganisms">
        <title>Bacterial Dimethylsulfoniopropionate Biosynthesis in the East China Sea.</title>
        <authorList>
            <person name="Liu J."/>
            <person name="Zhang Y."/>
            <person name="Liu J."/>
            <person name="Zhong H."/>
            <person name="Williams B.T."/>
            <person name="Zheng Y."/>
            <person name="Curson A.R.J."/>
            <person name="Sun C."/>
            <person name="Sun H."/>
            <person name="Song D."/>
            <person name="Wagner Mackenzie B."/>
            <person name="Bermejo Martinez A."/>
            <person name="Todd J.D."/>
            <person name="Zhang X.H."/>
        </authorList>
    </citation>
    <scope>NUCLEOTIDE SEQUENCE</scope>
    <source>
        <strain evidence="2">AESS21</strain>
    </source>
</reference>
<dbReference type="Proteomes" id="UP000705379">
    <property type="component" value="Unassembled WGS sequence"/>
</dbReference>
<sequence length="277" mass="30133">MIYAVSLQAALVLTGSFAAAAAPGLGLAPHRAIYDMELGEAEEHSGIASLSGLMVYDFSGSACEGYSISFRFVTRFQSVEGGSQVTDLRTSSHESGDGDSYQFLSKTYVDQKLVEATRGAAKDLEGAKSVDLKEPEERAFEIDKSTLFPTVHLRKIIEAAKDGESFLVSEVYDGSETGDKIYQTTTVIGEPRLERIPVKGSADASVVNVPQVTHWPVTIAYFDSTVSDGGEQLPVYQLSFLLYENGISRRMSLDYGDFVIKGSLRDLELYEEVSCSN</sequence>
<protein>
    <submittedName>
        <fullName evidence="2">DUF1849 family protein</fullName>
    </submittedName>
</protein>
<dbReference type="AlphaFoldDB" id="A0A944CAT8"/>
<organism evidence="2 3">
    <name type="scientific">Roseibium polysiphoniae</name>
    <dbReference type="NCBI Taxonomy" id="2571221"/>
    <lineage>
        <taxon>Bacteria</taxon>
        <taxon>Pseudomonadati</taxon>
        <taxon>Pseudomonadota</taxon>
        <taxon>Alphaproteobacteria</taxon>
        <taxon>Hyphomicrobiales</taxon>
        <taxon>Stappiaceae</taxon>
        <taxon>Roseibium</taxon>
    </lineage>
</organism>
<feature type="signal peptide" evidence="1">
    <location>
        <begin position="1"/>
        <end position="21"/>
    </location>
</feature>
<proteinExistence type="predicted"/>
<dbReference type="EMBL" id="QTKU01000001">
    <property type="protein sequence ID" value="MBS8259931.1"/>
    <property type="molecule type" value="Genomic_DNA"/>
</dbReference>
<evidence type="ECO:0000256" key="1">
    <source>
        <dbReference type="SAM" id="SignalP"/>
    </source>
</evidence>
<accession>A0A944CAT8</accession>
<keyword evidence="1" id="KW-0732">Signal</keyword>
<name>A0A944CAT8_9HYPH</name>
<dbReference type="Pfam" id="PF08904">
    <property type="entry name" value="EipB_like"/>
    <property type="match status" value="1"/>
</dbReference>
<evidence type="ECO:0000313" key="3">
    <source>
        <dbReference type="Proteomes" id="UP000705379"/>
    </source>
</evidence>
<evidence type="ECO:0000313" key="2">
    <source>
        <dbReference type="EMBL" id="MBS8259931.1"/>
    </source>
</evidence>
<reference evidence="2" key="1">
    <citation type="submission" date="2018-08" db="EMBL/GenBank/DDBJ databases">
        <authorList>
            <person name="Jin W."/>
            <person name="Wang H."/>
            <person name="Yang Y."/>
            <person name="Li M."/>
            <person name="Liu J."/>
        </authorList>
    </citation>
    <scope>NUCLEOTIDE SEQUENCE</scope>
    <source>
        <strain evidence="2">AESS21</strain>
    </source>
</reference>
<dbReference type="InterPro" id="IPR015000">
    <property type="entry name" value="EipB-like"/>
</dbReference>
<feature type="chain" id="PRO_5037878393" evidence="1">
    <location>
        <begin position="22"/>
        <end position="277"/>
    </location>
</feature>
<comment type="caution">
    <text evidence="2">The sequence shown here is derived from an EMBL/GenBank/DDBJ whole genome shotgun (WGS) entry which is preliminary data.</text>
</comment>
<gene>
    <name evidence="2" type="ORF">DYI23_06840</name>
</gene>